<feature type="transmembrane region" description="Helical" evidence="1">
    <location>
        <begin position="308"/>
        <end position="325"/>
    </location>
</feature>
<feature type="transmembrane region" description="Helical" evidence="1">
    <location>
        <begin position="274"/>
        <end position="296"/>
    </location>
</feature>
<dbReference type="AlphaFoldDB" id="A0A4R2TX70"/>
<feature type="transmembrane region" description="Helical" evidence="1">
    <location>
        <begin position="84"/>
        <end position="106"/>
    </location>
</feature>
<dbReference type="Proteomes" id="UP000295504">
    <property type="component" value="Unassembled WGS sequence"/>
</dbReference>
<feature type="transmembrane region" description="Helical" evidence="1">
    <location>
        <begin position="42"/>
        <end position="63"/>
    </location>
</feature>
<protein>
    <submittedName>
        <fullName evidence="2">Putative membrane protein YkvI</fullName>
    </submittedName>
</protein>
<feature type="transmembrane region" description="Helical" evidence="1">
    <location>
        <begin position="118"/>
        <end position="137"/>
    </location>
</feature>
<gene>
    <name evidence="2" type="ORF">EDD79_101724</name>
</gene>
<sequence length="355" mass="39260">MKKQMSGITLASIYIGTVIGAGFASGQEIIQFFVRYGKLSILGIFVATILFCILGVKLLQIVYSKKINRLEDFLYLYFKRKTIIFINIWLIGLLFVTFFIMLAGSGAIFKEYFQIDQLYGIIFMAFICFIVLITGVNGIAKANILLIPFLIIIICYIGIYVVYNNTFIFSQLAPDNIFKISEFSLDLNSLIWLGSAILYVAFNSISVIVVFSSLRSLIVEKKCAVYGGVLGGVGLGLMALLINLSLLILYNDIVGLEVPMIAIASTVGYVSKRLYSVVLLVAMFTTAIANGYGCVLRISNLLKINEKITSLLVCCISVPMAALGFKRLVTFFYPIFGYIGVLFLAALIIKGKKMN</sequence>
<keyword evidence="1" id="KW-1133">Transmembrane helix</keyword>
<accession>A0A4R2TX70</accession>
<dbReference type="EMBL" id="SLYC01000017">
    <property type="protein sequence ID" value="TCQ02249.1"/>
    <property type="molecule type" value="Genomic_DNA"/>
</dbReference>
<evidence type="ECO:0000313" key="3">
    <source>
        <dbReference type="Proteomes" id="UP000295504"/>
    </source>
</evidence>
<feature type="transmembrane region" description="Helical" evidence="1">
    <location>
        <begin position="223"/>
        <end position="250"/>
    </location>
</feature>
<dbReference type="RefSeq" id="WP_132848492.1">
    <property type="nucleotide sequence ID" value="NZ_CP058648.1"/>
</dbReference>
<name>A0A4R2TX70_9FIRM</name>
<proteinExistence type="predicted"/>
<comment type="caution">
    <text evidence="2">The sequence shown here is derived from an EMBL/GenBank/DDBJ whole genome shotgun (WGS) entry which is preliminary data.</text>
</comment>
<keyword evidence="3" id="KW-1185">Reference proteome</keyword>
<keyword evidence="1" id="KW-0812">Transmembrane</keyword>
<dbReference type="OrthoDB" id="4424890at2"/>
<feature type="transmembrane region" description="Helical" evidence="1">
    <location>
        <begin position="331"/>
        <end position="349"/>
    </location>
</feature>
<feature type="transmembrane region" description="Helical" evidence="1">
    <location>
        <begin position="144"/>
        <end position="163"/>
    </location>
</feature>
<keyword evidence="1" id="KW-0472">Membrane</keyword>
<evidence type="ECO:0000313" key="2">
    <source>
        <dbReference type="EMBL" id="TCQ02249.1"/>
    </source>
</evidence>
<feature type="transmembrane region" description="Helical" evidence="1">
    <location>
        <begin position="190"/>
        <end position="211"/>
    </location>
</feature>
<evidence type="ECO:0000256" key="1">
    <source>
        <dbReference type="SAM" id="Phobius"/>
    </source>
</evidence>
<dbReference type="InterPro" id="IPR038728">
    <property type="entry name" value="YkvI-like"/>
</dbReference>
<organism evidence="2 3">
    <name type="scientific">Serpentinicella alkaliphila</name>
    <dbReference type="NCBI Taxonomy" id="1734049"/>
    <lineage>
        <taxon>Bacteria</taxon>
        <taxon>Bacillati</taxon>
        <taxon>Bacillota</taxon>
        <taxon>Clostridia</taxon>
        <taxon>Peptostreptococcales</taxon>
        <taxon>Natronincolaceae</taxon>
        <taxon>Serpentinicella</taxon>
    </lineage>
</organism>
<dbReference type="PANTHER" id="PTHR37814:SF1">
    <property type="entry name" value="MEMBRANE PROTEIN"/>
    <property type="match status" value="1"/>
</dbReference>
<reference evidence="2 3" key="1">
    <citation type="submission" date="2019-03" db="EMBL/GenBank/DDBJ databases">
        <title>Genomic Encyclopedia of Type Strains, Phase IV (KMG-IV): sequencing the most valuable type-strain genomes for metagenomic binning, comparative biology and taxonomic classification.</title>
        <authorList>
            <person name="Goeker M."/>
        </authorList>
    </citation>
    <scope>NUCLEOTIDE SEQUENCE [LARGE SCALE GENOMIC DNA]</scope>
    <source>
        <strain evidence="2 3">DSM 100013</strain>
    </source>
</reference>
<dbReference type="PANTHER" id="PTHR37814">
    <property type="entry name" value="CONSERVED MEMBRANE PROTEIN"/>
    <property type="match status" value="1"/>
</dbReference>